<accession>A0AAV2U0X4</accession>
<reference evidence="6" key="1">
    <citation type="submission" date="2024-06" db="EMBL/GenBank/DDBJ databases">
        <authorList>
            <person name="Liu X."/>
            <person name="Lenzi L."/>
            <person name="Haldenby T S."/>
            <person name="Uol C."/>
        </authorList>
    </citation>
    <scope>NUCLEOTIDE SEQUENCE</scope>
</reference>
<gene>
    <name evidence="6" type="ORF">CDAUBV1_LOCUS16263</name>
</gene>
<proteinExistence type="predicted"/>
<keyword evidence="3 5" id="KW-1133">Transmembrane helix</keyword>
<comment type="caution">
    <text evidence="6">The sequence shown here is derived from an EMBL/GenBank/DDBJ whole genome shotgun (WGS) entry which is preliminary data.</text>
</comment>
<feature type="transmembrane region" description="Helical" evidence="5">
    <location>
        <begin position="93"/>
        <end position="111"/>
    </location>
</feature>
<dbReference type="GO" id="GO:0016236">
    <property type="term" value="P:macroautophagy"/>
    <property type="evidence" value="ECO:0007669"/>
    <property type="project" value="TreeGrafter"/>
</dbReference>
<keyword evidence="4 5" id="KW-0472">Membrane</keyword>
<feature type="transmembrane region" description="Helical" evidence="5">
    <location>
        <begin position="252"/>
        <end position="271"/>
    </location>
</feature>
<dbReference type="Proteomes" id="UP001497525">
    <property type="component" value="Unassembled WGS sequence"/>
</dbReference>
<feature type="transmembrane region" description="Helical" evidence="5">
    <location>
        <begin position="222"/>
        <end position="240"/>
    </location>
</feature>
<organism evidence="6 7">
    <name type="scientific">Calicophoron daubneyi</name>
    <name type="common">Rumen fluke</name>
    <name type="synonym">Paramphistomum daubneyi</name>
    <dbReference type="NCBI Taxonomy" id="300641"/>
    <lineage>
        <taxon>Eukaryota</taxon>
        <taxon>Metazoa</taxon>
        <taxon>Spiralia</taxon>
        <taxon>Lophotrochozoa</taxon>
        <taxon>Platyhelminthes</taxon>
        <taxon>Trematoda</taxon>
        <taxon>Digenea</taxon>
        <taxon>Plagiorchiida</taxon>
        <taxon>Pronocephalata</taxon>
        <taxon>Paramphistomoidea</taxon>
        <taxon>Paramphistomidae</taxon>
        <taxon>Calicophoron</taxon>
    </lineage>
</organism>
<evidence type="ECO:0000313" key="7">
    <source>
        <dbReference type="Proteomes" id="UP001497525"/>
    </source>
</evidence>
<evidence type="ECO:0000256" key="2">
    <source>
        <dbReference type="ARBA" id="ARBA00022692"/>
    </source>
</evidence>
<dbReference type="PANTHER" id="PTHR21389:SF0">
    <property type="entry name" value="ETOPOSIDE-INDUCED PROTEIN 2.4 HOMOLOG"/>
    <property type="match status" value="1"/>
</dbReference>
<keyword evidence="2 5" id="KW-0812">Transmembrane</keyword>
<feature type="transmembrane region" description="Helical" evidence="5">
    <location>
        <begin position="283"/>
        <end position="303"/>
    </location>
</feature>
<evidence type="ECO:0000256" key="5">
    <source>
        <dbReference type="SAM" id="Phobius"/>
    </source>
</evidence>
<evidence type="ECO:0000256" key="4">
    <source>
        <dbReference type="ARBA" id="ARBA00023136"/>
    </source>
</evidence>
<sequence>MASGRGFVSGLRDFLAAPVRLWYMHQKLVLLNPIARSMENIHQHHLERTRRLQIRNKIMNPYSGGSTQSPPEQVTAFTSADSTGLFQPLVRMWFINVGLILLLAILSYLFSSLRTKVPVESWTLTSSALDVASKLISSFLHICLPLFMELVNMLYLKKICDRIALLKEKPSKEVHHPSSSSTEQSSSSLGATIMDRLYALIFFALFELQWDLISMLSSNYRISNLINIFAVAFMYSCYAIEYRWRQVSGRTFDGFLLHIVEHWTYFVGYGFLLGVGCFYLPHFIGWGGMLLAITYPILVIGALGSNPRTRSSFELPVWIEDRVSSLFRIPLALSLKPALFLTNLIVRSSVSVVYRLWF</sequence>
<comment type="subcellular location">
    <subcellularLocation>
        <location evidence="1">Membrane</location>
        <topology evidence="1">Multi-pass membrane protein</topology>
    </subcellularLocation>
</comment>
<dbReference type="PANTHER" id="PTHR21389">
    <property type="entry name" value="P53 INDUCED PROTEIN"/>
    <property type="match status" value="1"/>
</dbReference>
<dbReference type="AlphaFoldDB" id="A0AAV2U0X4"/>
<evidence type="ECO:0000256" key="3">
    <source>
        <dbReference type="ARBA" id="ARBA00022989"/>
    </source>
</evidence>
<dbReference type="GO" id="GO:0005783">
    <property type="term" value="C:endoplasmic reticulum"/>
    <property type="evidence" value="ECO:0007669"/>
    <property type="project" value="TreeGrafter"/>
</dbReference>
<evidence type="ECO:0000313" key="6">
    <source>
        <dbReference type="EMBL" id="CAL5140970.1"/>
    </source>
</evidence>
<protein>
    <submittedName>
        <fullName evidence="6">Uncharacterized protein</fullName>
    </submittedName>
</protein>
<dbReference type="EMBL" id="CAXLJL010000822">
    <property type="protein sequence ID" value="CAL5140970.1"/>
    <property type="molecule type" value="Genomic_DNA"/>
</dbReference>
<evidence type="ECO:0000256" key="1">
    <source>
        <dbReference type="ARBA" id="ARBA00004141"/>
    </source>
</evidence>
<dbReference type="GO" id="GO:0016020">
    <property type="term" value="C:membrane"/>
    <property type="evidence" value="ECO:0007669"/>
    <property type="project" value="UniProtKB-SubCell"/>
</dbReference>
<feature type="transmembrane region" description="Helical" evidence="5">
    <location>
        <begin position="131"/>
        <end position="156"/>
    </location>
</feature>
<name>A0AAV2U0X4_CALDB</name>